<accession>A0A8S2YW85</accession>
<dbReference type="AlphaFoldDB" id="A0A8S2YW85"/>
<protein>
    <submittedName>
        <fullName evidence="2">Uncharacterized protein</fullName>
    </submittedName>
</protein>
<feature type="region of interest" description="Disordered" evidence="1">
    <location>
        <begin position="1"/>
        <end position="20"/>
    </location>
</feature>
<dbReference type="Proteomes" id="UP000676336">
    <property type="component" value="Unassembled WGS sequence"/>
</dbReference>
<dbReference type="EMBL" id="CAJOBI010099381">
    <property type="protein sequence ID" value="CAF4580567.1"/>
    <property type="molecule type" value="Genomic_DNA"/>
</dbReference>
<name>A0A8S2YW85_9BILA</name>
<feature type="non-terminal residue" evidence="2">
    <location>
        <position position="20"/>
    </location>
</feature>
<evidence type="ECO:0000313" key="3">
    <source>
        <dbReference type="Proteomes" id="UP000676336"/>
    </source>
</evidence>
<sequence>MPAINGNPDPPFNRTGSVRD</sequence>
<evidence type="ECO:0000256" key="1">
    <source>
        <dbReference type="SAM" id="MobiDB-lite"/>
    </source>
</evidence>
<reference evidence="2" key="1">
    <citation type="submission" date="2021-02" db="EMBL/GenBank/DDBJ databases">
        <authorList>
            <person name="Nowell W R."/>
        </authorList>
    </citation>
    <scope>NUCLEOTIDE SEQUENCE</scope>
</reference>
<comment type="caution">
    <text evidence="2">The sequence shown here is derived from an EMBL/GenBank/DDBJ whole genome shotgun (WGS) entry which is preliminary data.</text>
</comment>
<organism evidence="2 3">
    <name type="scientific">Rotaria magnacalcarata</name>
    <dbReference type="NCBI Taxonomy" id="392030"/>
    <lineage>
        <taxon>Eukaryota</taxon>
        <taxon>Metazoa</taxon>
        <taxon>Spiralia</taxon>
        <taxon>Gnathifera</taxon>
        <taxon>Rotifera</taxon>
        <taxon>Eurotatoria</taxon>
        <taxon>Bdelloidea</taxon>
        <taxon>Philodinida</taxon>
        <taxon>Philodinidae</taxon>
        <taxon>Rotaria</taxon>
    </lineage>
</organism>
<gene>
    <name evidence="2" type="ORF">SMN809_LOCUS38254</name>
</gene>
<evidence type="ECO:0000313" key="2">
    <source>
        <dbReference type="EMBL" id="CAF4580567.1"/>
    </source>
</evidence>
<proteinExistence type="predicted"/>